<feature type="region of interest" description="Disordered" evidence="2">
    <location>
        <begin position="519"/>
        <end position="564"/>
    </location>
</feature>
<gene>
    <name evidence="4" type="ORF">PBD2.151</name>
</gene>
<protein>
    <submittedName>
        <fullName evidence="4">Putative transposase</fullName>
    </submittedName>
</protein>
<name>Q6XMZ5_RHOER</name>
<evidence type="ECO:0000313" key="4">
    <source>
        <dbReference type="EMBL" id="AAP74036.1"/>
    </source>
</evidence>
<dbReference type="NCBIfam" id="NF033546">
    <property type="entry name" value="transpos_IS21"/>
    <property type="match status" value="1"/>
</dbReference>
<dbReference type="InterPro" id="IPR036397">
    <property type="entry name" value="RNaseH_sf"/>
</dbReference>
<dbReference type="InterPro" id="IPR012337">
    <property type="entry name" value="RNaseH-like_sf"/>
</dbReference>
<keyword evidence="4" id="KW-0614">Plasmid</keyword>
<dbReference type="PROSITE" id="PS50994">
    <property type="entry name" value="INTEGRASE"/>
    <property type="match status" value="1"/>
</dbReference>
<dbReference type="EMBL" id="AY223810">
    <property type="protein sequence ID" value="AAP74036.1"/>
    <property type="molecule type" value="Genomic_DNA"/>
</dbReference>
<dbReference type="SUPFAM" id="SSF53098">
    <property type="entry name" value="Ribonuclease H-like"/>
    <property type="match status" value="1"/>
</dbReference>
<organism evidence="4">
    <name type="scientific">Rhodococcus erythropolis</name>
    <name type="common">Arthrobacter picolinophilus</name>
    <dbReference type="NCBI Taxonomy" id="1833"/>
    <lineage>
        <taxon>Bacteria</taxon>
        <taxon>Bacillati</taxon>
        <taxon>Actinomycetota</taxon>
        <taxon>Actinomycetes</taxon>
        <taxon>Mycobacteriales</taxon>
        <taxon>Nocardiaceae</taxon>
        <taxon>Rhodococcus</taxon>
        <taxon>Rhodococcus erythropolis group</taxon>
    </lineage>
</organism>
<dbReference type="GO" id="GO:0003676">
    <property type="term" value="F:nucleic acid binding"/>
    <property type="evidence" value="ECO:0007669"/>
    <property type="project" value="InterPro"/>
</dbReference>
<sequence>MAFREVNVNEVKEVLRVWLGVPGSRTPGLRTIAAHCGVDRKTARRYIEAAQAAGLQRSDGVEALDDGLIGTVIEAVRPARPSGHGAAWDQLLGFEDQITAWVAGDGNHPPLTITKIETLLARQGCVVPYRTLHRFATERCGFGRKDTTVRIVDGDPGSECQIDFGYLGCLTDPDTGRRRKVHALIFTAVYSRHMFVWLTYSQTLAAVIAGCEAAWTFFGGVFKVLIPDNLKAVVTEADAVNPRLSQGWLDYAQHTGFVTDPARIRSPKDKPRVERAVQYVRGNYWAGEDFTDLAEAQQRAEAWCRDTAGRRTHGTTAARPLEVFDEDEAPMLLAVPPTYDVPIFKQVKVHRDFHAEVAKALYSIPGQWIGSVLEVRADSALVKFYLRGTLVKVHPRQPAGGRSTDPEDLPTEKAGYAMRDLDRLIGTCAGHGRAVGIYAERLLDDPLPWIRMRAVYRLLGLVRRYGPGPVESACSTALDLDVVSVSKIASMLERATETTTPLLPAAGSAAPSRFTRDPAEFATDRTGPATSGTGVATTGTGVATERTTPATAGTAPATAGTDSATERTGHLTVILGGNTDTKETR</sequence>
<dbReference type="PANTHER" id="PTHR35004">
    <property type="entry name" value="TRANSPOSASE RV3428C-RELATED"/>
    <property type="match status" value="1"/>
</dbReference>
<dbReference type="Gene3D" id="3.30.420.10">
    <property type="entry name" value="Ribonuclease H-like superfamily/Ribonuclease H"/>
    <property type="match status" value="1"/>
</dbReference>
<feature type="compositionally biased region" description="Low complexity" evidence="2">
    <location>
        <begin position="526"/>
        <end position="563"/>
    </location>
</feature>
<evidence type="ECO:0000256" key="2">
    <source>
        <dbReference type="SAM" id="MobiDB-lite"/>
    </source>
</evidence>
<accession>Q6XMZ5</accession>
<reference evidence="4" key="1">
    <citation type="journal article" date="2003" name="J. Bacteriol.">
        <title>Complete nucleotide sequence and genetic organization of the 210-kilobase linear plasmid of Rhodococcus erythropolis BD2.</title>
        <authorList>
            <person name="Stecker C."/>
            <person name="Johann A."/>
            <person name="Herzberg C."/>
            <person name="Averhoff B."/>
            <person name="Gottschalk G."/>
        </authorList>
    </citation>
    <scope>NUCLEOTIDE SEQUENCE</scope>
    <source>
        <strain evidence="4">BD2</strain>
        <plasmid evidence="4">pBD2</plasmid>
    </source>
</reference>
<feature type="domain" description="Integrase catalytic" evidence="3">
    <location>
        <begin position="152"/>
        <end position="328"/>
    </location>
</feature>
<dbReference type="PANTHER" id="PTHR35004:SF8">
    <property type="entry name" value="TRANSPOSASE RV3428C-RELATED"/>
    <property type="match status" value="1"/>
</dbReference>
<geneLocation type="plasmid" evidence="4">
    <name>pBD2</name>
</geneLocation>
<dbReference type="Pfam" id="PF22483">
    <property type="entry name" value="Mu-transpos_C_2"/>
    <property type="match status" value="1"/>
</dbReference>
<dbReference type="AlphaFoldDB" id="Q6XMZ5"/>
<dbReference type="InterPro" id="IPR054353">
    <property type="entry name" value="IstA-like_C"/>
</dbReference>
<proteinExistence type="inferred from homology"/>
<evidence type="ECO:0000256" key="1">
    <source>
        <dbReference type="ARBA" id="ARBA00009277"/>
    </source>
</evidence>
<evidence type="ECO:0000259" key="3">
    <source>
        <dbReference type="PROSITE" id="PS50994"/>
    </source>
</evidence>
<dbReference type="RefSeq" id="WP_011133488.1">
    <property type="nucleotide sequence ID" value="NC_005073.1"/>
</dbReference>
<comment type="similarity">
    <text evidence="1">Belongs to the transposase IS21/IS408/IS1162 family.</text>
</comment>
<dbReference type="InterPro" id="IPR001584">
    <property type="entry name" value="Integrase_cat-core"/>
</dbReference>
<dbReference type="GO" id="GO:0015074">
    <property type="term" value="P:DNA integration"/>
    <property type="evidence" value="ECO:0007669"/>
    <property type="project" value="InterPro"/>
</dbReference>